<feature type="transmembrane region" description="Helical" evidence="1">
    <location>
        <begin position="104"/>
        <end position="125"/>
    </location>
</feature>
<dbReference type="RefSeq" id="WP_027846685.1">
    <property type="nucleotide sequence ID" value="NZ_LMTZ01000060.1"/>
</dbReference>
<sequence>MDETTIFFAKLASAYFIVTGVGFLLSTDFYEKMVNTNASVHPVSLNLSGAVHFLVGMSVLLQHFRWGNLLEVIITLIGFAATLKGVGLIVVPELTLKSPKTGRTALRLSGVGFLTIGTYLGYMGYLR</sequence>
<keyword evidence="1" id="KW-1133">Transmembrane helix</keyword>
<keyword evidence="1" id="KW-0472">Membrane</keyword>
<organism evidence="2 3">
    <name type="scientific">Mastigocoleus testarum BC008</name>
    <dbReference type="NCBI Taxonomy" id="371196"/>
    <lineage>
        <taxon>Bacteria</taxon>
        <taxon>Bacillati</taxon>
        <taxon>Cyanobacteriota</taxon>
        <taxon>Cyanophyceae</taxon>
        <taxon>Nostocales</taxon>
        <taxon>Hapalosiphonaceae</taxon>
        <taxon>Mastigocoleus</taxon>
    </lineage>
</organism>
<keyword evidence="1" id="KW-0812">Transmembrane</keyword>
<name>A0A0V7ZV70_9CYAN</name>
<dbReference type="Proteomes" id="UP000053372">
    <property type="component" value="Unassembled WGS sequence"/>
</dbReference>
<reference evidence="2 3" key="1">
    <citation type="journal article" date="2015" name="Genome Announc.">
        <title>Draft Genome of the Euendolithic (true boring) Cyanobacterium Mastigocoleus testarum strain BC008.</title>
        <authorList>
            <person name="Guida B.S."/>
            <person name="Garcia-Pichel F."/>
        </authorList>
    </citation>
    <scope>NUCLEOTIDE SEQUENCE [LARGE SCALE GENOMIC DNA]</scope>
    <source>
        <strain evidence="2 3">BC008</strain>
    </source>
</reference>
<evidence type="ECO:0000313" key="3">
    <source>
        <dbReference type="Proteomes" id="UP000053372"/>
    </source>
</evidence>
<accession>A0A0V7ZV70</accession>
<protein>
    <submittedName>
        <fullName evidence="2">Uncharacterized protein</fullName>
    </submittedName>
</protein>
<dbReference type="EMBL" id="LMTZ01000060">
    <property type="protein sequence ID" value="KST68499.1"/>
    <property type="molecule type" value="Genomic_DNA"/>
</dbReference>
<feature type="transmembrane region" description="Helical" evidence="1">
    <location>
        <begin position="72"/>
        <end position="92"/>
    </location>
</feature>
<keyword evidence="3" id="KW-1185">Reference proteome</keyword>
<comment type="caution">
    <text evidence="2">The sequence shown here is derived from an EMBL/GenBank/DDBJ whole genome shotgun (WGS) entry which is preliminary data.</text>
</comment>
<gene>
    <name evidence="2" type="ORF">BC008_01120</name>
</gene>
<feature type="transmembrane region" description="Helical" evidence="1">
    <location>
        <begin position="6"/>
        <end position="25"/>
    </location>
</feature>
<proteinExistence type="predicted"/>
<evidence type="ECO:0000256" key="1">
    <source>
        <dbReference type="SAM" id="Phobius"/>
    </source>
</evidence>
<dbReference type="OrthoDB" id="7870559at2"/>
<dbReference type="AlphaFoldDB" id="A0A0V7ZV70"/>
<feature type="transmembrane region" description="Helical" evidence="1">
    <location>
        <begin position="45"/>
        <end position="66"/>
    </location>
</feature>
<evidence type="ECO:0000313" key="2">
    <source>
        <dbReference type="EMBL" id="KST68499.1"/>
    </source>
</evidence>